<dbReference type="Gene3D" id="3.90.1570.10">
    <property type="entry name" value="tt1808, chain A"/>
    <property type="match status" value="1"/>
</dbReference>
<accession>A0ABQ4BY72</accession>
<reference evidence="2 3" key="1">
    <citation type="submission" date="2021-01" db="EMBL/GenBank/DDBJ databases">
        <title>Whole genome shotgun sequence of Asanoa iriomotensis NBRC 100142.</title>
        <authorList>
            <person name="Komaki H."/>
            <person name="Tamura T."/>
        </authorList>
    </citation>
    <scope>NUCLEOTIDE SEQUENCE [LARGE SCALE GENOMIC DNA]</scope>
    <source>
        <strain evidence="2 3">NBRC 100142</strain>
    </source>
</reference>
<keyword evidence="3" id="KW-1185">Reference proteome</keyword>
<dbReference type="SUPFAM" id="SSF52980">
    <property type="entry name" value="Restriction endonuclease-like"/>
    <property type="match status" value="1"/>
</dbReference>
<dbReference type="EMBL" id="BONC01000007">
    <property type="protein sequence ID" value="GIF55478.1"/>
    <property type="molecule type" value="Genomic_DNA"/>
</dbReference>
<dbReference type="Pfam" id="PF05685">
    <property type="entry name" value="Uma2"/>
    <property type="match status" value="1"/>
</dbReference>
<dbReference type="Proteomes" id="UP000624325">
    <property type="component" value="Unassembled WGS sequence"/>
</dbReference>
<name>A0ABQ4BY72_9ACTN</name>
<dbReference type="InterPro" id="IPR008538">
    <property type="entry name" value="Uma2"/>
</dbReference>
<evidence type="ECO:0000313" key="2">
    <source>
        <dbReference type="EMBL" id="GIF55478.1"/>
    </source>
</evidence>
<proteinExistence type="predicted"/>
<protein>
    <recommendedName>
        <fullName evidence="1">Putative restriction endonuclease domain-containing protein</fullName>
    </recommendedName>
</protein>
<feature type="domain" description="Putative restriction endonuclease" evidence="1">
    <location>
        <begin position="18"/>
        <end position="164"/>
    </location>
</feature>
<comment type="caution">
    <text evidence="2">The sequence shown here is derived from an EMBL/GenBank/DDBJ whole genome shotgun (WGS) entry which is preliminary data.</text>
</comment>
<organism evidence="2 3">
    <name type="scientific">Asanoa iriomotensis</name>
    <dbReference type="NCBI Taxonomy" id="234613"/>
    <lineage>
        <taxon>Bacteria</taxon>
        <taxon>Bacillati</taxon>
        <taxon>Actinomycetota</taxon>
        <taxon>Actinomycetes</taxon>
        <taxon>Micromonosporales</taxon>
        <taxon>Micromonosporaceae</taxon>
        <taxon>Asanoa</taxon>
    </lineage>
</organism>
<dbReference type="InterPro" id="IPR011335">
    <property type="entry name" value="Restrct_endonuc-II-like"/>
</dbReference>
<evidence type="ECO:0000259" key="1">
    <source>
        <dbReference type="Pfam" id="PF05685"/>
    </source>
</evidence>
<dbReference type="CDD" id="cd06260">
    <property type="entry name" value="DUF820-like"/>
    <property type="match status" value="1"/>
</dbReference>
<evidence type="ECO:0000313" key="3">
    <source>
        <dbReference type="Proteomes" id="UP000624325"/>
    </source>
</evidence>
<dbReference type="RefSeq" id="WP_203701278.1">
    <property type="nucleotide sequence ID" value="NZ_BAAALU010000001.1"/>
</dbReference>
<sequence length="174" mass="19756">MVTITIPDVQGGFTLDDLADLPHCVRWELRNGKLVIGSRARLWHQRTARRIANLLERQGKQAETEVGVRASATDSRIADIGVFHQEPDDVERAWHDADLISMVVEVWSASSDSKDRNAYWHADRGIQEYWFAEPVKGEKWAARVTIFKLGRTASGAVDYVEQRIATLDELEREA</sequence>
<gene>
    <name evidence="2" type="ORF">Air01nite_15730</name>
</gene>
<dbReference type="InterPro" id="IPR012296">
    <property type="entry name" value="Nuclease_put_TT1808"/>
</dbReference>